<feature type="compositionally biased region" description="Low complexity" evidence="1">
    <location>
        <begin position="290"/>
        <end position="328"/>
    </location>
</feature>
<dbReference type="AlphaFoldDB" id="A0A9X3BZD3"/>
<feature type="region of interest" description="Disordered" evidence="1">
    <location>
        <begin position="226"/>
        <end position="395"/>
    </location>
</feature>
<dbReference type="EMBL" id="JACKVK010000003">
    <property type="protein sequence ID" value="MCV7419768.1"/>
    <property type="molecule type" value="Genomic_DNA"/>
</dbReference>
<evidence type="ECO:0000256" key="1">
    <source>
        <dbReference type="SAM" id="MobiDB-lite"/>
    </source>
</evidence>
<protein>
    <submittedName>
        <fullName evidence="2">Uncharacterized protein</fullName>
    </submittedName>
</protein>
<feature type="compositionally biased region" description="Polar residues" evidence="1">
    <location>
        <begin position="249"/>
        <end position="285"/>
    </location>
</feature>
<keyword evidence="3" id="KW-1185">Reference proteome</keyword>
<reference evidence="2" key="1">
    <citation type="submission" date="2020-07" db="EMBL/GenBank/DDBJ databases">
        <authorList>
            <person name="Pettersson B.M.F."/>
            <person name="Behra P.R.K."/>
            <person name="Ramesh M."/>
            <person name="Das S."/>
            <person name="Dasgupta S."/>
            <person name="Kirsebom L.A."/>
        </authorList>
    </citation>
    <scope>NUCLEOTIDE SEQUENCE</scope>
    <source>
        <strain evidence="2">DSM 44838</strain>
    </source>
</reference>
<dbReference type="RefSeq" id="WP_263994556.1">
    <property type="nucleotide sequence ID" value="NZ_JACKVK010000003.1"/>
</dbReference>
<organism evidence="2 3">
    <name type="scientific">Mycobacterium yunnanensis</name>
    <dbReference type="NCBI Taxonomy" id="368477"/>
    <lineage>
        <taxon>Bacteria</taxon>
        <taxon>Bacillati</taxon>
        <taxon>Actinomycetota</taxon>
        <taxon>Actinomycetes</taxon>
        <taxon>Mycobacteriales</taxon>
        <taxon>Mycobacteriaceae</taxon>
        <taxon>Mycobacterium</taxon>
    </lineage>
</organism>
<feature type="compositionally biased region" description="Polar residues" evidence="1">
    <location>
        <begin position="364"/>
        <end position="381"/>
    </location>
</feature>
<reference evidence="2" key="2">
    <citation type="journal article" date="2022" name="BMC Genomics">
        <title>Comparative genome analysis of mycobacteria focusing on tRNA and non-coding RNA.</title>
        <authorList>
            <person name="Behra P.R.K."/>
            <person name="Pettersson B.M.F."/>
            <person name="Ramesh M."/>
            <person name="Das S."/>
            <person name="Dasgupta S."/>
            <person name="Kirsebom L.A."/>
        </authorList>
    </citation>
    <scope>NUCLEOTIDE SEQUENCE</scope>
    <source>
        <strain evidence="2">DSM 44838</strain>
    </source>
</reference>
<gene>
    <name evidence="2" type="ORF">H7K45_04370</name>
</gene>
<proteinExistence type="predicted"/>
<sequence length="395" mass="40610">MAGWVRSCLGLGVAAVTAAAVVGIAPTAVPRQPDVHPVQSQAAPRVDLAASERALVATPPDPGHFAAATTAMARLDPERTSAVVQAAPAPQNAASDAIVSGYQFLRYWVTYGVQLADYVLGFVPFGYAIADQVDIFYYNLILPISDSVVYNLIVPVVNDPLNLAAYVNGAIAVAQTSINAAINTGVAEFNYFFGWLIPPLPPRPLAAATEVTPVEEGPVSAEVQDVAARHDASATDAEPSPTPEPTKTVDPTKSPEPTQTVDPTKTPEPTQTVDPTKTPEPTQTVEPAKTVEPTQTPEPTTIETSSIQTTSASAPKPPTTTAAGAVAAQGEVRGPTTTTGTTTMTTRTTTTTTGTATTGTGTTSDPKISTATDTPASNPHTSGDDATGPSADGEN</sequence>
<comment type="caution">
    <text evidence="2">The sequence shown here is derived from an EMBL/GenBank/DDBJ whole genome shotgun (WGS) entry which is preliminary data.</text>
</comment>
<feature type="compositionally biased region" description="Low complexity" evidence="1">
    <location>
        <begin position="336"/>
        <end position="363"/>
    </location>
</feature>
<evidence type="ECO:0000313" key="2">
    <source>
        <dbReference type="EMBL" id="MCV7419768.1"/>
    </source>
</evidence>
<dbReference type="Proteomes" id="UP001141629">
    <property type="component" value="Unassembled WGS sequence"/>
</dbReference>
<evidence type="ECO:0000313" key="3">
    <source>
        <dbReference type="Proteomes" id="UP001141629"/>
    </source>
</evidence>
<accession>A0A9X3BZD3</accession>
<name>A0A9X3BZD3_9MYCO</name>